<dbReference type="SUPFAM" id="SSF57667">
    <property type="entry name" value="beta-beta-alpha zinc fingers"/>
    <property type="match status" value="1"/>
</dbReference>
<gene>
    <name evidence="6" type="ORF">EVAR_43056_1</name>
</gene>
<keyword evidence="3" id="KW-0863">Zinc-finger</keyword>
<keyword evidence="1" id="KW-0479">Metal-binding</keyword>
<keyword evidence="4" id="KW-0862">Zinc</keyword>
<sequence>MDIIPESEDKMYLLIVEEQEKEIEERDPTVKEELVDQIDEQTEVDDIFQKVKELGECIEFDESTLYSKKVKLKLSHNNYHNNQCTGDRSFLLDNELHFDASKKNAINLKRTKYLPPEKQYSTVQELCNQIPELYENQDALISTLVLKMRAITRPPLPVPYYKLTRENKYECTKCRRLTDSEPASGRHYAEYHGPRYLKCLACGADFRSNTNLYKHEKRCVAPDAKLVLIARAMYLGRKGRSRPFLQKDFDVGKHLKHMNGYIVENGLFSVTSVLEPILHTLLLRGIYQLTVTPSSSVTTAAGHSNIALLLSLIYELMKCPRRFSTNFALRLHVRREHLKLPPPCACKLCPRRYPRMSLLSAHMKRVHGVTLMTRNMFLKRLPLLSNMEVKEAAVVLNNELDCKMELEDSF</sequence>
<dbReference type="Proteomes" id="UP000299102">
    <property type="component" value="Unassembled WGS sequence"/>
</dbReference>
<evidence type="ECO:0000256" key="3">
    <source>
        <dbReference type="ARBA" id="ARBA00022771"/>
    </source>
</evidence>
<dbReference type="InterPro" id="IPR013087">
    <property type="entry name" value="Znf_C2H2_type"/>
</dbReference>
<evidence type="ECO:0000313" key="7">
    <source>
        <dbReference type="Proteomes" id="UP000299102"/>
    </source>
</evidence>
<protein>
    <recommendedName>
        <fullName evidence="5">C2H2-type domain-containing protein</fullName>
    </recommendedName>
</protein>
<dbReference type="Gene3D" id="3.30.160.60">
    <property type="entry name" value="Classic Zinc Finger"/>
    <property type="match status" value="2"/>
</dbReference>
<dbReference type="Pfam" id="PF00096">
    <property type="entry name" value="zf-C2H2"/>
    <property type="match status" value="1"/>
</dbReference>
<evidence type="ECO:0000259" key="5">
    <source>
        <dbReference type="PROSITE" id="PS00028"/>
    </source>
</evidence>
<accession>A0A4C1WXB9</accession>
<evidence type="ECO:0000313" key="6">
    <source>
        <dbReference type="EMBL" id="GBP55302.1"/>
    </source>
</evidence>
<dbReference type="AlphaFoldDB" id="A0A4C1WXB9"/>
<evidence type="ECO:0000256" key="4">
    <source>
        <dbReference type="ARBA" id="ARBA00022833"/>
    </source>
</evidence>
<dbReference type="OrthoDB" id="654211at2759"/>
<dbReference type="PANTHER" id="PTHR24379:SF121">
    <property type="entry name" value="C2H2-TYPE DOMAIN-CONTAINING PROTEIN"/>
    <property type="match status" value="1"/>
</dbReference>
<organism evidence="6 7">
    <name type="scientific">Eumeta variegata</name>
    <name type="common">Bagworm moth</name>
    <name type="synonym">Eumeta japonica</name>
    <dbReference type="NCBI Taxonomy" id="151549"/>
    <lineage>
        <taxon>Eukaryota</taxon>
        <taxon>Metazoa</taxon>
        <taxon>Ecdysozoa</taxon>
        <taxon>Arthropoda</taxon>
        <taxon>Hexapoda</taxon>
        <taxon>Insecta</taxon>
        <taxon>Pterygota</taxon>
        <taxon>Neoptera</taxon>
        <taxon>Endopterygota</taxon>
        <taxon>Lepidoptera</taxon>
        <taxon>Glossata</taxon>
        <taxon>Ditrysia</taxon>
        <taxon>Tineoidea</taxon>
        <taxon>Psychidae</taxon>
        <taxon>Oiketicinae</taxon>
        <taxon>Eumeta</taxon>
    </lineage>
</organism>
<name>A0A4C1WXB9_EUMVA</name>
<dbReference type="EMBL" id="BGZK01000665">
    <property type="protein sequence ID" value="GBP55302.1"/>
    <property type="molecule type" value="Genomic_DNA"/>
</dbReference>
<proteinExistence type="predicted"/>
<reference evidence="6 7" key="1">
    <citation type="journal article" date="2019" name="Commun. Biol.">
        <title>The bagworm genome reveals a unique fibroin gene that provides high tensile strength.</title>
        <authorList>
            <person name="Kono N."/>
            <person name="Nakamura H."/>
            <person name="Ohtoshi R."/>
            <person name="Tomita M."/>
            <person name="Numata K."/>
            <person name="Arakawa K."/>
        </authorList>
    </citation>
    <scope>NUCLEOTIDE SEQUENCE [LARGE SCALE GENOMIC DNA]</scope>
</reference>
<feature type="domain" description="C2H2-type" evidence="5">
    <location>
        <begin position="344"/>
        <end position="367"/>
    </location>
</feature>
<keyword evidence="2" id="KW-0677">Repeat</keyword>
<dbReference type="SMART" id="SM00355">
    <property type="entry name" value="ZnF_C2H2"/>
    <property type="match status" value="4"/>
</dbReference>
<evidence type="ECO:0000256" key="2">
    <source>
        <dbReference type="ARBA" id="ARBA00022737"/>
    </source>
</evidence>
<keyword evidence="7" id="KW-1185">Reference proteome</keyword>
<dbReference type="PANTHER" id="PTHR24379">
    <property type="entry name" value="KRAB AND ZINC FINGER DOMAIN-CONTAINING"/>
    <property type="match status" value="1"/>
</dbReference>
<dbReference type="InterPro" id="IPR036236">
    <property type="entry name" value="Znf_C2H2_sf"/>
</dbReference>
<evidence type="ECO:0000256" key="1">
    <source>
        <dbReference type="ARBA" id="ARBA00022723"/>
    </source>
</evidence>
<comment type="caution">
    <text evidence="6">The sequence shown here is derived from an EMBL/GenBank/DDBJ whole genome shotgun (WGS) entry which is preliminary data.</text>
</comment>
<dbReference type="PROSITE" id="PS00028">
    <property type="entry name" value="ZINC_FINGER_C2H2_1"/>
    <property type="match status" value="1"/>
</dbReference>
<dbReference type="GO" id="GO:0008270">
    <property type="term" value="F:zinc ion binding"/>
    <property type="evidence" value="ECO:0007669"/>
    <property type="project" value="UniProtKB-KW"/>
</dbReference>